<organism evidence="1 2">
    <name type="scientific">Streptomyces kunmingensis</name>
    <dbReference type="NCBI Taxonomy" id="68225"/>
    <lineage>
        <taxon>Bacteria</taxon>
        <taxon>Bacillati</taxon>
        <taxon>Actinomycetota</taxon>
        <taxon>Actinomycetes</taxon>
        <taxon>Kitasatosporales</taxon>
        <taxon>Streptomycetaceae</taxon>
        <taxon>Streptomyces</taxon>
    </lineage>
</organism>
<dbReference type="Proteomes" id="UP001352223">
    <property type="component" value="Unassembled WGS sequence"/>
</dbReference>
<accession>A0ABU6CMD5</accession>
<evidence type="ECO:0000313" key="2">
    <source>
        <dbReference type="Proteomes" id="UP001352223"/>
    </source>
</evidence>
<evidence type="ECO:0000313" key="1">
    <source>
        <dbReference type="EMBL" id="MEB3965614.1"/>
    </source>
</evidence>
<name>A0ABU6CMD5_9ACTN</name>
<sequence>MPNTEGFYTPRAAILASLLAMDELPDDWQTGRLTDPALGTGGMLKAATEYVRSARSDAAAPYDWEATLGGLTVQVECKSYGHVREARSRLRQAADALHTAQGTAERRTAAGEFLAALAELVAQVFAFLVRVLMRLLSRLLGYPSADDVPVWAPVPLERTPEISPRGPNSAFPVNTHRGGHYDSRALGSAILAA</sequence>
<dbReference type="EMBL" id="JAOZYB010000333">
    <property type="protein sequence ID" value="MEB3965614.1"/>
    <property type="molecule type" value="Genomic_DNA"/>
</dbReference>
<protein>
    <recommendedName>
        <fullName evidence="3">DNA methylase adenine-specific domain-containing protein</fullName>
    </recommendedName>
</protein>
<reference evidence="1 2" key="1">
    <citation type="submission" date="2022-10" db="EMBL/GenBank/DDBJ databases">
        <authorList>
            <person name="Xie J."/>
            <person name="Shen N."/>
        </authorList>
    </citation>
    <scope>NUCLEOTIDE SEQUENCE [LARGE SCALE GENOMIC DNA]</scope>
    <source>
        <strain evidence="1 2">DSM 41681</strain>
    </source>
</reference>
<gene>
    <name evidence="1" type="ORF">OKJ48_36100</name>
</gene>
<dbReference type="RefSeq" id="WP_324774043.1">
    <property type="nucleotide sequence ID" value="NZ_BAAATS010000047.1"/>
</dbReference>
<keyword evidence="2" id="KW-1185">Reference proteome</keyword>
<proteinExistence type="predicted"/>
<comment type="caution">
    <text evidence="1">The sequence shown here is derived from an EMBL/GenBank/DDBJ whole genome shotgun (WGS) entry which is preliminary data.</text>
</comment>
<evidence type="ECO:0008006" key="3">
    <source>
        <dbReference type="Google" id="ProtNLM"/>
    </source>
</evidence>